<dbReference type="Pfam" id="PF01261">
    <property type="entry name" value="AP_endonuc_2"/>
    <property type="match status" value="1"/>
</dbReference>
<dbReference type="SUPFAM" id="SSF51658">
    <property type="entry name" value="Xylose isomerase-like"/>
    <property type="match status" value="1"/>
</dbReference>
<protein>
    <recommendedName>
        <fullName evidence="1">Xylose isomerase-like TIM barrel domain-containing protein</fullName>
    </recommendedName>
</protein>
<dbReference type="InterPro" id="IPR013022">
    <property type="entry name" value="Xyl_isomerase-like_TIM-brl"/>
</dbReference>
<dbReference type="RefSeq" id="XP_008872127.1">
    <property type="nucleotide sequence ID" value="XM_008873905.1"/>
</dbReference>
<organism evidence="2">
    <name type="scientific">Aphanomyces invadans</name>
    <dbReference type="NCBI Taxonomy" id="157072"/>
    <lineage>
        <taxon>Eukaryota</taxon>
        <taxon>Sar</taxon>
        <taxon>Stramenopiles</taxon>
        <taxon>Oomycota</taxon>
        <taxon>Saprolegniomycetes</taxon>
        <taxon>Saprolegniales</taxon>
        <taxon>Verrucalvaceae</taxon>
        <taxon>Aphanomyces</taxon>
    </lineage>
</organism>
<evidence type="ECO:0000259" key="1">
    <source>
        <dbReference type="Pfam" id="PF01261"/>
    </source>
</evidence>
<name>A0A024U0Z2_9STRA</name>
<sequence>MRSQIAMSRGRQLHVFRHLWGIEPVAYLATNLKLVSQLKALGYKGVEASLSAIKAHGGNAFLDELQSHDMDLIVGVYSGWTDYEPGAWQQKSITDHLNQLEDEVNQARALSLRPVMLNAHAGCDHWSDRDCTEFFTAALQRIPHDGDVPIAHETHRGRALWNPWRTLQLLEQFPSLKLTLDFSHWVVVAERLLDSAWDDQWIDRIIPHVLHIHGRVGSDESPQVVDPHDPHVKPFVDRFDRIWSQVWQAQARGSSNGTSTFTSEYGPSPYTPMAPFTGEPLSDVWALANSETRRQQERFANEPFHNT</sequence>
<dbReference type="eggNOG" id="ENOG502S0KF">
    <property type="taxonomic scope" value="Eukaryota"/>
</dbReference>
<feature type="domain" description="Xylose isomerase-like TIM barrel" evidence="1">
    <location>
        <begin position="37"/>
        <end position="213"/>
    </location>
</feature>
<dbReference type="VEuPathDB" id="FungiDB:H310_08230"/>
<evidence type="ECO:0000313" key="2">
    <source>
        <dbReference type="EMBL" id="ETV99571.1"/>
    </source>
</evidence>
<dbReference type="AlphaFoldDB" id="A0A024U0Z2"/>
<dbReference type="GeneID" id="20085280"/>
<reference evidence="2" key="1">
    <citation type="submission" date="2013-12" db="EMBL/GenBank/DDBJ databases">
        <title>The Genome Sequence of Aphanomyces invadans NJM9701.</title>
        <authorList>
            <consortium name="The Broad Institute Genomics Platform"/>
            <person name="Russ C."/>
            <person name="Tyler B."/>
            <person name="van West P."/>
            <person name="Dieguez-Uribeondo J."/>
            <person name="Young S.K."/>
            <person name="Zeng Q."/>
            <person name="Gargeya S."/>
            <person name="Fitzgerald M."/>
            <person name="Abouelleil A."/>
            <person name="Alvarado L."/>
            <person name="Chapman S.B."/>
            <person name="Gainer-Dewar J."/>
            <person name="Goldberg J."/>
            <person name="Griggs A."/>
            <person name="Gujja S."/>
            <person name="Hansen M."/>
            <person name="Howarth C."/>
            <person name="Imamovic A."/>
            <person name="Ireland A."/>
            <person name="Larimer J."/>
            <person name="McCowan C."/>
            <person name="Murphy C."/>
            <person name="Pearson M."/>
            <person name="Poon T.W."/>
            <person name="Priest M."/>
            <person name="Roberts A."/>
            <person name="Saif S."/>
            <person name="Shea T."/>
            <person name="Sykes S."/>
            <person name="Wortman J."/>
            <person name="Nusbaum C."/>
            <person name="Birren B."/>
        </authorList>
    </citation>
    <scope>NUCLEOTIDE SEQUENCE [LARGE SCALE GENOMIC DNA]</scope>
    <source>
        <strain evidence="2">NJM9701</strain>
    </source>
</reference>
<dbReference type="EMBL" id="KI913967">
    <property type="protein sequence ID" value="ETV99571.1"/>
    <property type="molecule type" value="Genomic_DNA"/>
</dbReference>
<accession>A0A024U0Z2</accession>
<dbReference type="InterPro" id="IPR036237">
    <property type="entry name" value="Xyl_isomerase-like_sf"/>
</dbReference>
<dbReference type="OrthoDB" id="9971575at2759"/>
<proteinExistence type="predicted"/>
<dbReference type="Gene3D" id="3.20.20.150">
    <property type="entry name" value="Divalent-metal-dependent TIM barrel enzymes"/>
    <property type="match status" value="1"/>
</dbReference>
<gene>
    <name evidence="2" type="ORF">H310_08230</name>
</gene>